<keyword evidence="6" id="KW-1185">Reference proteome</keyword>
<dbReference type="Proteomes" id="UP000198538">
    <property type="component" value="Unassembled WGS sequence"/>
</dbReference>
<evidence type="ECO:0000256" key="3">
    <source>
        <dbReference type="ARBA" id="ARBA00023163"/>
    </source>
</evidence>
<organism evidence="5 6">
    <name type="scientific">Paenibacillus polysaccharolyticus</name>
    <dbReference type="NCBI Taxonomy" id="582692"/>
    <lineage>
        <taxon>Bacteria</taxon>
        <taxon>Bacillati</taxon>
        <taxon>Bacillota</taxon>
        <taxon>Bacilli</taxon>
        <taxon>Bacillales</taxon>
        <taxon>Paenibacillaceae</taxon>
        <taxon>Paenibacillus</taxon>
    </lineage>
</organism>
<dbReference type="InterPro" id="IPR000835">
    <property type="entry name" value="HTH_MarR-typ"/>
</dbReference>
<dbReference type="GO" id="GO:0003700">
    <property type="term" value="F:DNA-binding transcription factor activity"/>
    <property type="evidence" value="ECO:0007669"/>
    <property type="project" value="InterPro"/>
</dbReference>
<dbReference type="SMART" id="SM00347">
    <property type="entry name" value="HTH_MARR"/>
    <property type="match status" value="1"/>
</dbReference>
<proteinExistence type="predicted"/>
<keyword evidence="1" id="KW-0805">Transcription regulation</keyword>
<evidence type="ECO:0000256" key="1">
    <source>
        <dbReference type="ARBA" id="ARBA00023015"/>
    </source>
</evidence>
<dbReference type="PROSITE" id="PS50995">
    <property type="entry name" value="HTH_MARR_2"/>
    <property type="match status" value="1"/>
</dbReference>
<dbReference type="Gene3D" id="1.10.10.10">
    <property type="entry name" value="Winged helix-like DNA-binding domain superfamily/Winged helix DNA-binding domain"/>
    <property type="match status" value="1"/>
</dbReference>
<evidence type="ECO:0000256" key="2">
    <source>
        <dbReference type="ARBA" id="ARBA00023125"/>
    </source>
</evidence>
<keyword evidence="3" id="KW-0804">Transcription</keyword>
<dbReference type="InterPro" id="IPR036390">
    <property type="entry name" value="WH_DNA-bd_sf"/>
</dbReference>
<evidence type="ECO:0000313" key="5">
    <source>
        <dbReference type="EMBL" id="SCX99864.1"/>
    </source>
</evidence>
<gene>
    <name evidence="5" type="ORF">SAMN05720606_10228</name>
</gene>
<evidence type="ECO:0000259" key="4">
    <source>
        <dbReference type="PROSITE" id="PS50995"/>
    </source>
</evidence>
<dbReference type="GO" id="GO:0003677">
    <property type="term" value="F:DNA binding"/>
    <property type="evidence" value="ECO:0007669"/>
    <property type="project" value="UniProtKB-KW"/>
</dbReference>
<dbReference type="SUPFAM" id="SSF46785">
    <property type="entry name" value="Winged helix' DNA-binding domain"/>
    <property type="match status" value="1"/>
</dbReference>
<sequence>MSSQHIQPEVLADMRRFNRFYTNILGVLDKHILGTGYSFAEVRVIIEIGMRGESIANNLVDTLTIDRSYMSRIVNKLTKEGLLIKVDSTEDSRVSLIRLTEKGQVLFAELNDRSDQQIMKLMQNLNEEEIQEVYASMMNIQEKLNKKAGERAR</sequence>
<dbReference type="EMBL" id="FMVM01000002">
    <property type="protein sequence ID" value="SCX99864.1"/>
    <property type="molecule type" value="Genomic_DNA"/>
</dbReference>
<dbReference type="STRING" id="582692.SAMN05720606_10228"/>
<dbReference type="PANTHER" id="PTHR42756:SF1">
    <property type="entry name" value="TRANSCRIPTIONAL REPRESSOR OF EMRAB OPERON"/>
    <property type="match status" value="1"/>
</dbReference>
<name>A0A1G5CC81_9BACL</name>
<dbReference type="RefSeq" id="WP_167375624.1">
    <property type="nucleotide sequence ID" value="NZ_FMVM01000002.1"/>
</dbReference>
<dbReference type="AlphaFoldDB" id="A0A1G5CC81"/>
<feature type="domain" description="HTH marR-type" evidence="4">
    <location>
        <begin position="7"/>
        <end position="142"/>
    </location>
</feature>
<dbReference type="PANTHER" id="PTHR42756">
    <property type="entry name" value="TRANSCRIPTIONAL REGULATOR, MARR"/>
    <property type="match status" value="1"/>
</dbReference>
<keyword evidence="2 5" id="KW-0238">DNA-binding</keyword>
<reference evidence="6" key="1">
    <citation type="submission" date="2016-10" db="EMBL/GenBank/DDBJ databases">
        <authorList>
            <person name="Varghese N."/>
            <person name="Submissions S."/>
        </authorList>
    </citation>
    <scope>NUCLEOTIDE SEQUENCE [LARGE SCALE GENOMIC DNA]</scope>
    <source>
        <strain evidence="6">BL9</strain>
    </source>
</reference>
<dbReference type="Pfam" id="PF12802">
    <property type="entry name" value="MarR_2"/>
    <property type="match status" value="1"/>
</dbReference>
<evidence type="ECO:0000313" key="6">
    <source>
        <dbReference type="Proteomes" id="UP000198538"/>
    </source>
</evidence>
<dbReference type="PRINTS" id="PR00598">
    <property type="entry name" value="HTHMARR"/>
</dbReference>
<protein>
    <submittedName>
        <fullName evidence="5">DNA-binding transcriptional regulator, MarR family</fullName>
    </submittedName>
</protein>
<accession>A0A1G5CC81</accession>
<dbReference type="InterPro" id="IPR036388">
    <property type="entry name" value="WH-like_DNA-bd_sf"/>
</dbReference>